<proteinExistence type="predicted"/>
<evidence type="ECO:0000256" key="1">
    <source>
        <dbReference type="SAM" id="Phobius"/>
    </source>
</evidence>
<evidence type="ECO:0000313" key="2">
    <source>
        <dbReference type="EMBL" id="PRQ20681.1"/>
    </source>
</evidence>
<dbReference type="Gramene" id="PRQ20681">
    <property type="protein sequence ID" value="PRQ20681"/>
    <property type="gene ID" value="RchiOBHm_Chr7g0230801"/>
</dbReference>
<evidence type="ECO:0000313" key="3">
    <source>
        <dbReference type="Proteomes" id="UP000238479"/>
    </source>
</evidence>
<sequence>MKEMCKLFCEFCRLVLLEVLCSVCIMVLAIYTFCFLEELIMVGIPDQQNNWKFETSNFKYSHQI</sequence>
<protein>
    <submittedName>
        <fullName evidence="2">Uncharacterized protein</fullName>
    </submittedName>
</protein>
<keyword evidence="1" id="KW-0472">Membrane</keyword>
<keyword evidence="1" id="KW-0812">Transmembrane</keyword>
<comment type="caution">
    <text evidence="2">The sequence shown here is derived from an EMBL/GenBank/DDBJ whole genome shotgun (WGS) entry which is preliminary data.</text>
</comment>
<dbReference type="EMBL" id="PDCK01000045">
    <property type="protein sequence ID" value="PRQ20681.1"/>
    <property type="molecule type" value="Genomic_DNA"/>
</dbReference>
<keyword evidence="3" id="KW-1185">Reference proteome</keyword>
<reference evidence="2 3" key="1">
    <citation type="journal article" date="2018" name="Nat. Genet.">
        <title>The Rosa genome provides new insights in the design of modern roses.</title>
        <authorList>
            <person name="Bendahmane M."/>
        </authorList>
    </citation>
    <scope>NUCLEOTIDE SEQUENCE [LARGE SCALE GENOMIC DNA]</scope>
    <source>
        <strain evidence="3">cv. Old Blush</strain>
    </source>
</reference>
<keyword evidence="1" id="KW-1133">Transmembrane helix</keyword>
<accession>A0A2P6PFI6</accession>
<gene>
    <name evidence="2" type="ORF">RchiOBHm_Chr7g0230801</name>
</gene>
<dbReference type="Proteomes" id="UP000238479">
    <property type="component" value="Chromosome 7"/>
</dbReference>
<organism evidence="2 3">
    <name type="scientific">Rosa chinensis</name>
    <name type="common">China rose</name>
    <dbReference type="NCBI Taxonomy" id="74649"/>
    <lineage>
        <taxon>Eukaryota</taxon>
        <taxon>Viridiplantae</taxon>
        <taxon>Streptophyta</taxon>
        <taxon>Embryophyta</taxon>
        <taxon>Tracheophyta</taxon>
        <taxon>Spermatophyta</taxon>
        <taxon>Magnoliopsida</taxon>
        <taxon>eudicotyledons</taxon>
        <taxon>Gunneridae</taxon>
        <taxon>Pentapetalae</taxon>
        <taxon>rosids</taxon>
        <taxon>fabids</taxon>
        <taxon>Rosales</taxon>
        <taxon>Rosaceae</taxon>
        <taxon>Rosoideae</taxon>
        <taxon>Rosoideae incertae sedis</taxon>
        <taxon>Rosa</taxon>
    </lineage>
</organism>
<feature type="transmembrane region" description="Helical" evidence="1">
    <location>
        <begin position="12"/>
        <end position="33"/>
    </location>
</feature>
<dbReference type="AlphaFoldDB" id="A0A2P6PFI6"/>
<name>A0A2P6PFI6_ROSCH</name>